<evidence type="ECO:0000256" key="1">
    <source>
        <dbReference type="SAM" id="Phobius"/>
    </source>
</evidence>
<name>A0A6A6RP33_9PLEO</name>
<organism evidence="2 3">
    <name type="scientific">Massarina eburnea CBS 473.64</name>
    <dbReference type="NCBI Taxonomy" id="1395130"/>
    <lineage>
        <taxon>Eukaryota</taxon>
        <taxon>Fungi</taxon>
        <taxon>Dikarya</taxon>
        <taxon>Ascomycota</taxon>
        <taxon>Pezizomycotina</taxon>
        <taxon>Dothideomycetes</taxon>
        <taxon>Pleosporomycetidae</taxon>
        <taxon>Pleosporales</taxon>
        <taxon>Massarineae</taxon>
        <taxon>Massarinaceae</taxon>
        <taxon>Massarina</taxon>
    </lineage>
</organism>
<accession>A0A6A6RP33</accession>
<dbReference type="Proteomes" id="UP000799753">
    <property type="component" value="Unassembled WGS sequence"/>
</dbReference>
<evidence type="ECO:0000313" key="3">
    <source>
        <dbReference type="Proteomes" id="UP000799753"/>
    </source>
</evidence>
<keyword evidence="1" id="KW-0472">Membrane</keyword>
<feature type="transmembrane region" description="Helical" evidence="1">
    <location>
        <begin position="12"/>
        <end position="30"/>
    </location>
</feature>
<dbReference type="AlphaFoldDB" id="A0A6A6RP33"/>
<keyword evidence="1" id="KW-1133">Transmembrane helix</keyword>
<keyword evidence="1" id="KW-0812">Transmembrane</keyword>
<gene>
    <name evidence="2" type="ORF">P280DRAFT_170639</name>
</gene>
<evidence type="ECO:0000313" key="2">
    <source>
        <dbReference type="EMBL" id="KAF2635784.1"/>
    </source>
</evidence>
<reference evidence="2" key="1">
    <citation type="journal article" date="2020" name="Stud. Mycol.">
        <title>101 Dothideomycetes genomes: a test case for predicting lifestyles and emergence of pathogens.</title>
        <authorList>
            <person name="Haridas S."/>
            <person name="Albert R."/>
            <person name="Binder M."/>
            <person name="Bloem J."/>
            <person name="Labutti K."/>
            <person name="Salamov A."/>
            <person name="Andreopoulos B."/>
            <person name="Baker S."/>
            <person name="Barry K."/>
            <person name="Bills G."/>
            <person name="Bluhm B."/>
            <person name="Cannon C."/>
            <person name="Castanera R."/>
            <person name="Culley D."/>
            <person name="Daum C."/>
            <person name="Ezra D."/>
            <person name="Gonzalez J."/>
            <person name="Henrissat B."/>
            <person name="Kuo A."/>
            <person name="Liang C."/>
            <person name="Lipzen A."/>
            <person name="Lutzoni F."/>
            <person name="Magnuson J."/>
            <person name="Mondo S."/>
            <person name="Nolan M."/>
            <person name="Ohm R."/>
            <person name="Pangilinan J."/>
            <person name="Park H.-J."/>
            <person name="Ramirez L."/>
            <person name="Alfaro M."/>
            <person name="Sun H."/>
            <person name="Tritt A."/>
            <person name="Yoshinaga Y."/>
            <person name="Zwiers L.-H."/>
            <person name="Turgeon B."/>
            <person name="Goodwin S."/>
            <person name="Spatafora J."/>
            <person name="Crous P."/>
            <person name="Grigoriev I."/>
        </authorList>
    </citation>
    <scope>NUCLEOTIDE SEQUENCE</scope>
    <source>
        <strain evidence="2">CBS 473.64</strain>
    </source>
</reference>
<keyword evidence="3" id="KW-1185">Reference proteome</keyword>
<protein>
    <submittedName>
        <fullName evidence="2">Uncharacterized protein</fullName>
    </submittedName>
</protein>
<sequence>MCAMRFPSPSLVIRACLNALLLVGMFFSFLERLGFLPPSRRRCRGACSLDFIGTRGVFFFLFEWCGCLKRWCWDGSYECCCYCCCCCVEGFLLRDGIYVCVCVCVCVCRVMG</sequence>
<dbReference type="EMBL" id="MU006804">
    <property type="protein sequence ID" value="KAF2635784.1"/>
    <property type="molecule type" value="Genomic_DNA"/>
</dbReference>
<proteinExistence type="predicted"/>